<dbReference type="InterPro" id="IPR045864">
    <property type="entry name" value="aa-tRNA-synth_II/BPL/LPL"/>
</dbReference>
<dbReference type="EMBL" id="UINC01046334">
    <property type="protein sequence ID" value="SVB54208.1"/>
    <property type="molecule type" value="Genomic_DNA"/>
</dbReference>
<keyword evidence="3" id="KW-0436">Ligase</keyword>
<proteinExistence type="inferred from homology"/>
<dbReference type="InterPro" id="IPR004364">
    <property type="entry name" value="Aa-tRNA-synt_II"/>
</dbReference>
<evidence type="ECO:0000256" key="9">
    <source>
        <dbReference type="ARBA" id="ARBA00048573"/>
    </source>
</evidence>
<dbReference type="PANTHER" id="PTHR42918:SF15">
    <property type="entry name" value="LYSINE--TRNA LIGASE, CHLOROPLASTIC_MITOCHONDRIAL"/>
    <property type="match status" value="1"/>
</dbReference>
<evidence type="ECO:0000256" key="1">
    <source>
        <dbReference type="ARBA" id="ARBA00008226"/>
    </source>
</evidence>
<dbReference type="InterPro" id="IPR006195">
    <property type="entry name" value="aa-tRNA-synth_II"/>
</dbReference>
<evidence type="ECO:0000256" key="4">
    <source>
        <dbReference type="ARBA" id="ARBA00022723"/>
    </source>
</evidence>
<dbReference type="PANTHER" id="PTHR42918">
    <property type="entry name" value="LYSYL-TRNA SYNTHETASE"/>
    <property type="match status" value="1"/>
</dbReference>
<evidence type="ECO:0000256" key="6">
    <source>
        <dbReference type="ARBA" id="ARBA00022840"/>
    </source>
</evidence>
<protein>
    <recommendedName>
        <fullName evidence="2">lysine--tRNA ligase</fullName>
        <ecNumber evidence="2">6.1.1.6</ecNumber>
    </recommendedName>
</protein>
<dbReference type="SUPFAM" id="SSF50249">
    <property type="entry name" value="Nucleic acid-binding proteins"/>
    <property type="match status" value="1"/>
</dbReference>
<evidence type="ECO:0000256" key="7">
    <source>
        <dbReference type="ARBA" id="ARBA00022917"/>
    </source>
</evidence>
<dbReference type="InterPro" id="IPR004365">
    <property type="entry name" value="NA-bd_OB_tRNA"/>
</dbReference>
<dbReference type="GO" id="GO:0006430">
    <property type="term" value="P:lysyl-tRNA aminoacylation"/>
    <property type="evidence" value="ECO:0007669"/>
    <property type="project" value="InterPro"/>
</dbReference>
<feature type="domain" description="Aminoacyl-transfer RNA synthetases class-II family profile" evidence="10">
    <location>
        <begin position="173"/>
        <end position="446"/>
    </location>
</feature>
<keyword evidence="5" id="KW-0547">Nucleotide-binding</keyword>
<dbReference type="InterPro" id="IPR012340">
    <property type="entry name" value="NA-bd_OB-fold"/>
</dbReference>
<dbReference type="Pfam" id="PF01336">
    <property type="entry name" value="tRNA_anti-codon"/>
    <property type="match status" value="1"/>
</dbReference>
<name>A0A382EU53_9ZZZZ</name>
<evidence type="ECO:0000259" key="10">
    <source>
        <dbReference type="PROSITE" id="PS50862"/>
    </source>
</evidence>
<evidence type="ECO:0000256" key="2">
    <source>
        <dbReference type="ARBA" id="ARBA00013166"/>
    </source>
</evidence>
<dbReference type="FunFam" id="2.40.50.140:FF:000024">
    <property type="entry name" value="Lysine--tRNA ligase"/>
    <property type="match status" value="1"/>
</dbReference>
<sequence length="446" mass="51279">MEESTDLVKLRRDKLAQLYSKGINPYINRFKVKDTISSLADEFSANSKEELEEVGKQCLVGGRMMARRGHGKTTFCHIKDRTGQIQVYIRKDEIGEENYEIFSLFDIGDFIGVEGMLSKTKTGELTIFAKKITLLAKSLLPLPEKWHGLKDVELRYRQRYVDLMVNPEVKDVFIYRSKVIQALREFLNQRDYLEVETPMMQSIAGGATAKPFKTHHNALDMDLYLRVAPELYLKRLVVGGIERVYEINRNFRNEGISTDHNPEFTMVEFYTAYADYNDLMDLTEKLFHHICQTVFGKMTFDLTCGKDEATRNEVIDFSKPFGRKTFKQSLVDIGGIPLDDINDCQKSISYALENKVALEKKDSHAKVLGKLFDHFVEPNLIQPIYITDYPLALSPLSKKKEEDPGLVERFELFVGGKEIANAYTELNDPIDQKQRFEEQVSDRNAG</sequence>
<dbReference type="Gene3D" id="2.40.50.140">
    <property type="entry name" value="Nucleic acid-binding proteins"/>
    <property type="match status" value="1"/>
</dbReference>
<dbReference type="Gene3D" id="3.30.930.10">
    <property type="entry name" value="Bira Bifunctional Protein, Domain 2"/>
    <property type="match status" value="1"/>
</dbReference>
<dbReference type="GO" id="GO:0005829">
    <property type="term" value="C:cytosol"/>
    <property type="evidence" value="ECO:0007669"/>
    <property type="project" value="TreeGrafter"/>
</dbReference>
<reference evidence="11" key="1">
    <citation type="submission" date="2018-05" db="EMBL/GenBank/DDBJ databases">
        <authorList>
            <person name="Lanie J.A."/>
            <person name="Ng W.-L."/>
            <person name="Kazmierczak K.M."/>
            <person name="Andrzejewski T.M."/>
            <person name="Davidsen T.M."/>
            <person name="Wayne K.J."/>
            <person name="Tettelin H."/>
            <person name="Glass J.I."/>
            <person name="Rusch D."/>
            <person name="Podicherti R."/>
            <person name="Tsui H.-C.T."/>
            <person name="Winkler M.E."/>
        </authorList>
    </citation>
    <scope>NUCLEOTIDE SEQUENCE</scope>
</reference>
<gene>
    <name evidence="11" type="ORF">METZ01_LOCUS207062</name>
</gene>
<dbReference type="SUPFAM" id="SSF55681">
    <property type="entry name" value="Class II aaRS and biotin synthetases"/>
    <property type="match status" value="1"/>
</dbReference>
<dbReference type="GO" id="GO:0000049">
    <property type="term" value="F:tRNA binding"/>
    <property type="evidence" value="ECO:0007669"/>
    <property type="project" value="TreeGrafter"/>
</dbReference>
<dbReference type="CDD" id="cd04322">
    <property type="entry name" value="LysRS_N"/>
    <property type="match status" value="1"/>
</dbReference>
<evidence type="ECO:0000256" key="8">
    <source>
        <dbReference type="ARBA" id="ARBA00023146"/>
    </source>
</evidence>
<dbReference type="NCBIfam" id="TIGR00499">
    <property type="entry name" value="lysS_bact"/>
    <property type="match status" value="1"/>
</dbReference>
<comment type="catalytic activity">
    <reaction evidence="9">
        <text>tRNA(Lys) + L-lysine + ATP = L-lysyl-tRNA(Lys) + AMP + diphosphate</text>
        <dbReference type="Rhea" id="RHEA:20792"/>
        <dbReference type="Rhea" id="RHEA-COMP:9696"/>
        <dbReference type="Rhea" id="RHEA-COMP:9697"/>
        <dbReference type="ChEBI" id="CHEBI:30616"/>
        <dbReference type="ChEBI" id="CHEBI:32551"/>
        <dbReference type="ChEBI" id="CHEBI:33019"/>
        <dbReference type="ChEBI" id="CHEBI:78442"/>
        <dbReference type="ChEBI" id="CHEBI:78529"/>
        <dbReference type="ChEBI" id="CHEBI:456215"/>
        <dbReference type="EC" id="6.1.1.6"/>
    </reaction>
</comment>
<dbReference type="GO" id="GO:0004824">
    <property type="term" value="F:lysine-tRNA ligase activity"/>
    <property type="evidence" value="ECO:0007669"/>
    <property type="project" value="UniProtKB-EC"/>
</dbReference>
<dbReference type="AlphaFoldDB" id="A0A382EU53"/>
<evidence type="ECO:0000313" key="11">
    <source>
        <dbReference type="EMBL" id="SVB54208.1"/>
    </source>
</evidence>
<dbReference type="PRINTS" id="PR00982">
    <property type="entry name" value="TRNASYNTHLYS"/>
</dbReference>
<dbReference type="NCBIfam" id="NF001756">
    <property type="entry name" value="PRK00484.1"/>
    <property type="match status" value="1"/>
</dbReference>
<keyword evidence="4" id="KW-0479">Metal-binding</keyword>
<feature type="non-terminal residue" evidence="11">
    <location>
        <position position="446"/>
    </location>
</feature>
<comment type="similarity">
    <text evidence="1">Belongs to the class-II aminoacyl-tRNA synthetase family.</text>
</comment>
<evidence type="ECO:0000256" key="5">
    <source>
        <dbReference type="ARBA" id="ARBA00022741"/>
    </source>
</evidence>
<dbReference type="InterPro" id="IPR002313">
    <property type="entry name" value="Lys-tRNA-ligase_II"/>
</dbReference>
<dbReference type="InterPro" id="IPR044136">
    <property type="entry name" value="Lys-tRNA-ligase_II_N"/>
</dbReference>
<dbReference type="EC" id="6.1.1.6" evidence="2"/>
<keyword evidence="7" id="KW-0648">Protein biosynthesis</keyword>
<organism evidence="11">
    <name type="scientific">marine metagenome</name>
    <dbReference type="NCBI Taxonomy" id="408172"/>
    <lineage>
        <taxon>unclassified sequences</taxon>
        <taxon>metagenomes</taxon>
        <taxon>ecological metagenomes</taxon>
    </lineage>
</organism>
<evidence type="ECO:0000256" key="3">
    <source>
        <dbReference type="ARBA" id="ARBA00022598"/>
    </source>
</evidence>
<dbReference type="PROSITE" id="PS50862">
    <property type="entry name" value="AA_TRNA_LIGASE_II"/>
    <property type="match status" value="1"/>
</dbReference>
<dbReference type="GO" id="GO:0005524">
    <property type="term" value="F:ATP binding"/>
    <property type="evidence" value="ECO:0007669"/>
    <property type="project" value="UniProtKB-KW"/>
</dbReference>
<dbReference type="Pfam" id="PF00152">
    <property type="entry name" value="tRNA-synt_2"/>
    <property type="match status" value="1"/>
</dbReference>
<dbReference type="HAMAP" id="MF_00252">
    <property type="entry name" value="Lys_tRNA_synth_class2"/>
    <property type="match status" value="1"/>
</dbReference>
<dbReference type="GO" id="GO:0046872">
    <property type="term" value="F:metal ion binding"/>
    <property type="evidence" value="ECO:0007669"/>
    <property type="project" value="UniProtKB-KW"/>
</dbReference>
<keyword evidence="8" id="KW-0030">Aminoacyl-tRNA synthetase</keyword>
<dbReference type="InterPro" id="IPR018149">
    <property type="entry name" value="Lys-tRNA-synth_II_C"/>
</dbReference>
<keyword evidence="6" id="KW-0067">ATP-binding</keyword>
<accession>A0A382EU53</accession>